<dbReference type="FunCoup" id="Q6BNH2">
    <property type="interactions" value="42"/>
</dbReference>
<keyword evidence="1" id="KW-0067">ATP-binding</keyword>
<keyword evidence="1" id="KW-0378">Hydrolase</keyword>
<feature type="compositionally biased region" description="Basic and acidic residues" evidence="2">
    <location>
        <begin position="340"/>
        <end position="410"/>
    </location>
</feature>
<dbReference type="PANTHER" id="PTHR10887:SF317">
    <property type="entry name" value="ATP-DEPENDENT RNA HELICASE ECM32-RELATED"/>
    <property type="match status" value="1"/>
</dbReference>
<dbReference type="CDD" id="cd18808">
    <property type="entry name" value="SF1_C_Upf1"/>
    <property type="match status" value="1"/>
</dbReference>
<dbReference type="Pfam" id="PF13086">
    <property type="entry name" value="AAA_11"/>
    <property type="match status" value="2"/>
</dbReference>
<feature type="compositionally biased region" description="Low complexity" evidence="2">
    <location>
        <begin position="242"/>
        <end position="259"/>
    </location>
</feature>
<dbReference type="InterPro" id="IPR027417">
    <property type="entry name" value="P-loop_NTPase"/>
</dbReference>
<dbReference type="InterPro" id="IPR047187">
    <property type="entry name" value="SF1_C_Upf1"/>
</dbReference>
<dbReference type="EMBL" id="CR382137">
    <property type="protein sequence ID" value="CAG88524.2"/>
    <property type="molecule type" value="Genomic_DNA"/>
</dbReference>
<dbReference type="Gene3D" id="3.40.50.300">
    <property type="entry name" value="P-loop containing nucleotide triphosphate hydrolases"/>
    <property type="match status" value="2"/>
</dbReference>
<dbReference type="SMART" id="SM00382">
    <property type="entry name" value="AAA"/>
    <property type="match status" value="1"/>
</dbReference>
<dbReference type="VEuPathDB" id="FungiDB:DEHA2E21780g"/>
<dbReference type="HOGENOM" id="CLU_010015_0_0_1"/>
<dbReference type="KEGG" id="dha:DEHA2E21780g"/>
<organism evidence="4 5">
    <name type="scientific">Debaryomyces hansenii (strain ATCC 36239 / CBS 767 / BCRC 21394 / JCM 1990 / NBRC 0083 / IGC 2968)</name>
    <name type="common">Yeast</name>
    <name type="synonym">Torulaspora hansenii</name>
    <dbReference type="NCBI Taxonomy" id="284592"/>
    <lineage>
        <taxon>Eukaryota</taxon>
        <taxon>Fungi</taxon>
        <taxon>Dikarya</taxon>
        <taxon>Ascomycota</taxon>
        <taxon>Saccharomycotina</taxon>
        <taxon>Pichiomycetes</taxon>
        <taxon>Debaryomycetaceae</taxon>
        <taxon>Debaryomyces</taxon>
    </lineage>
</organism>
<dbReference type="RefSeq" id="XP_460248.2">
    <property type="nucleotide sequence ID" value="XM_460248.2"/>
</dbReference>
<protein>
    <submittedName>
        <fullName evidence="4">DEHA2E21780p</fullName>
    </submittedName>
</protein>
<feature type="compositionally biased region" description="Basic and acidic residues" evidence="2">
    <location>
        <begin position="419"/>
        <end position="454"/>
    </location>
</feature>
<proteinExistence type="predicted"/>
<dbReference type="OrthoDB" id="6513042at2759"/>
<keyword evidence="5" id="KW-1185">Reference proteome</keyword>
<accession>Q6BNH2</accession>
<dbReference type="Proteomes" id="UP000000599">
    <property type="component" value="Chromosome E"/>
</dbReference>
<dbReference type="GO" id="GO:0006449">
    <property type="term" value="P:regulation of translational termination"/>
    <property type="evidence" value="ECO:0007669"/>
    <property type="project" value="EnsemblFungi"/>
</dbReference>
<feature type="region of interest" description="Disordered" evidence="2">
    <location>
        <begin position="241"/>
        <end position="466"/>
    </location>
</feature>
<dbReference type="OMA" id="HPLGKIC"/>
<reference evidence="4 5" key="1">
    <citation type="journal article" date="2004" name="Nature">
        <title>Genome evolution in yeasts.</title>
        <authorList>
            <consortium name="Genolevures"/>
            <person name="Dujon B."/>
            <person name="Sherman D."/>
            <person name="Fischer G."/>
            <person name="Durrens P."/>
            <person name="Casaregola S."/>
            <person name="Lafontaine I."/>
            <person name="de Montigny J."/>
            <person name="Marck C."/>
            <person name="Neuveglise C."/>
            <person name="Talla E."/>
            <person name="Goffard N."/>
            <person name="Frangeul L."/>
            <person name="Aigle M."/>
            <person name="Anthouard V."/>
            <person name="Babour A."/>
            <person name="Barbe V."/>
            <person name="Barnay S."/>
            <person name="Blanchin S."/>
            <person name="Beckerich J.M."/>
            <person name="Beyne E."/>
            <person name="Bleykasten C."/>
            <person name="Boisrame A."/>
            <person name="Boyer J."/>
            <person name="Cattolico L."/>
            <person name="Confanioleri F."/>
            <person name="de Daruvar A."/>
            <person name="Despons L."/>
            <person name="Fabre E."/>
            <person name="Fairhead C."/>
            <person name="Ferry-Dumazet H."/>
            <person name="Groppi A."/>
            <person name="Hantraye F."/>
            <person name="Hennequin C."/>
            <person name="Jauniaux N."/>
            <person name="Joyet P."/>
            <person name="Kachouri R."/>
            <person name="Kerrest A."/>
            <person name="Koszul R."/>
            <person name="Lemaire M."/>
            <person name="Lesur I."/>
            <person name="Ma L."/>
            <person name="Muller H."/>
            <person name="Nicaud J.M."/>
            <person name="Nikolski M."/>
            <person name="Oztas S."/>
            <person name="Ozier-Kalogeropoulos O."/>
            <person name="Pellenz S."/>
            <person name="Potier S."/>
            <person name="Richard G.F."/>
            <person name="Straub M.L."/>
            <person name="Suleau A."/>
            <person name="Swennene D."/>
            <person name="Tekaia F."/>
            <person name="Wesolowski-Louvel M."/>
            <person name="Westhof E."/>
            <person name="Wirth B."/>
            <person name="Zeniou-Meyer M."/>
            <person name="Zivanovic I."/>
            <person name="Bolotin-Fukuhara M."/>
            <person name="Thierry A."/>
            <person name="Bouchier C."/>
            <person name="Caudron B."/>
            <person name="Scarpelli C."/>
            <person name="Gaillardin C."/>
            <person name="Weissenbach J."/>
            <person name="Wincker P."/>
            <person name="Souciet J.L."/>
        </authorList>
    </citation>
    <scope>NUCLEOTIDE SEQUENCE [LARGE SCALE GENOMIC DNA]</scope>
    <source>
        <strain evidence="5">ATCC 36239 / CBS 767 / BCRC 21394 / JCM 1990 / NBRC 0083 / IGC 2968</strain>
    </source>
</reference>
<dbReference type="eggNOG" id="KOG1802">
    <property type="taxonomic scope" value="Eukaryota"/>
</dbReference>
<gene>
    <name evidence="4" type="ordered locus">DEHA2E21780g</name>
</gene>
<dbReference type="InterPro" id="IPR041679">
    <property type="entry name" value="DNA2/NAM7-like_C"/>
</dbReference>
<dbReference type="InterPro" id="IPR003593">
    <property type="entry name" value="AAA+_ATPase"/>
</dbReference>
<dbReference type="GO" id="GO:0003678">
    <property type="term" value="F:DNA helicase activity"/>
    <property type="evidence" value="ECO:0007669"/>
    <property type="project" value="EnsemblFungi"/>
</dbReference>
<dbReference type="GeneID" id="2902586"/>
<evidence type="ECO:0000313" key="5">
    <source>
        <dbReference type="Proteomes" id="UP000000599"/>
    </source>
</evidence>
<evidence type="ECO:0000259" key="3">
    <source>
        <dbReference type="SMART" id="SM00382"/>
    </source>
</evidence>
<feature type="region of interest" description="Disordered" evidence="2">
    <location>
        <begin position="178"/>
        <end position="216"/>
    </location>
</feature>
<feature type="compositionally biased region" description="Basic residues" evidence="2">
    <location>
        <begin position="180"/>
        <end position="196"/>
    </location>
</feature>
<dbReference type="InterPro" id="IPR041677">
    <property type="entry name" value="DNA2/NAM7_AAA_11"/>
</dbReference>
<dbReference type="GO" id="GO:0010494">
    <property type="term" value="C:cytoplasmic stress granule"/>
    <property type="evidence" value="ECO:0007669"/>
    <property type="project" value="EnsemblFungi"/>
</dbReference>
<feature type="compositionally biased region" description="Basic and acidic residues" evidence="2">
    <location>
        <begin position="274"/>
        <end position="302"/>
    </location>
</feature>
<dbReference type="FunFam" id="3.40.50.300:FF:002019">
    <property type="entry name" value="DNA helicase I"/>
    <property type="match status" value="1"/>
</dbReference>
<name>Q6BNH2_DEBHA</name>
<dbReference type="GO" id="GO:0003724">
    <property type="term" value="F:RNA helicase activity"/>
    <property type="evidence" value="ECO:0007669"/>
    <property type="project" value="TreeGrafter"/>
</dbReference>
<dbReference type="GO" id="GO:0000184">
    <property type="term" value="P:nuclear-transcribed mRNA catabolic process, nonsense-mediated decay"/>
    <property type="evidence" value="ECO:0007669"/>
    <property type="project" value="TreeGrafter"/>
</dbReference>
<sequence length="1141" mass="129749">MKQNDFDSSIYPDNSKIMVLFTCTTCSTSQDEVEMSKHLSTTRHKRVIFDSLNEVIECEECEDSNIHQLSLLRFGLSDMALLCQLCLSKDEKPSTQYSLSNGSLLKKLDQYYKFRDIECQLCSSDDRLYVGNNKSNDAQLIVCQKCLPEVSDNQINFVSENDDKFLYEFLGIKEFVPPSKSRKDKGRSRKIGRKGGKKGDDISTRPNGKPVSKDAEERKAHFFNSKANSVAIKSGKTIFAVGSNGTSPSPSKSNSRASTPRSTTPVQSKSKQISSKDKNSARKNPVIKDTKTIGNKSKDKPPSVKKTVNDSSPNVISRKPNHSKNAEDRNYSSKPNNSSKKLEDKKEVKVQKTDKATNRKFSEIKKPNKKATDMNKTEDVKADKNSVKKPVRKNEKLKSGDNTDEMKVPKDNNNNGKQKSNEKAIPHKLDSKKSDNKKTKVNDKKPTSTNDKKKPNTNNQPKEEQLIVPSNIVKYEPSVEPKLTYESMLSYFQEMSYNLFLEEKMSMHSNNNSYLEPDEMSIEWYADQDKKHKQFKLNILLTDEIMNRFISKKMQSLKKSPFSLSQSVFLILGDEIPWYGQIVTSDTKSATKGRRGGLKVLEIVIELYKWNTQPLPHTVNVKWLKILPVSIPVSRVFIAMSRIENPKFINMILGKEPIKQIVFKNYLKFTKDTFNDSQKVAIQSVLNNSITVLQGPPGSGKTSTIYEIILQLLDNLNTFPILVVAASNIAIDNIAEKLLEKHGRSILRIVSNEKEREYNREHPLASICLHHKVYDALPMAMKQTIDDMRRFNGPKVSQNQYKKLLTKQIELSDIFIAQAKVIFTTTVVAGGNQLKSVKKLPVVIMDEATQSSEPTTLIPLSVPGVQKFVFVGDQKQLSSFSQVPNLSLSLFERVLLNGTYRTPHMLDTQYRMHPMISEFPRNRFYGSLLKDGITAEDRILEGIPSNPVYFWDTCGTAQEERVRINFREDRGYTYSNRSEISYITKVVLNLIYDKGIPKSEIGIITPYRGQRDLISSILVKNDLINPEKNDILVEVDRDDIYNESKPVTIHTVSEIMIASIDAFQGREKNFLIMSCVRSNKESNIGFLGDERRLNVALTRAKYGLIIIGDVQCLREGNPLWREYLEHLQGHDSIHKDDEFLY</sequence>
<dbReference type="SUPFAM" id="SSF52540">
    <property type="entry name" value="P-loop containing nucleoside triphosphate hydrolases"/>
    <property type="match status" value="1"/>
</dbReference>
<dbReference type="InParanoid" id="Q6BNH2"/>
<evidence type="ECO:0000313" key="4">
    <source>
        <dbReference type="EMBL" id="CAG88524.2"/>
    </source>
</evidence>
<dbReference type="AlphaFoldDB" id="Q6BNH2"/>
<evidence type="ECO:0000256" key="1">
    <source>
        <dbReference type="ARBA" id="ARBA00022806"/>
    </source>
</evidence>
<evidence type="ECO:0000256" key="2">
    <source>
        <dbReference type="SAM" id="MobiDB-lite"/>
    </source>
</evidence>
<keyword evidence="1" id="KW-0547">Nucleotide-binding</keyword>
<keyword evidence="1" id="KW-0347">Helicase</keyword>
<dbReference type="Pfam" id="PF13087">
    <property type="entry name" value="AAA_12"/>
    <property type="match status" value="1"/>
</dbReference>
<dbReference type="PANTHER" id="PTHR10887">
    <property type="entry name" value="DNA2/NAM7 HELICASE FAMILY"/>
    <property type="match status" value="1"/>
</dbReference>
<dbReference type="STRING" id="284592.Q6BNH2"/>
<feature type="domain" description="AAA+ ATPase" evidence="3">
    <location>
        <begin position="687"/>
        <end position="901"/>
    </location>
</feature>
<dbReference type="InterPro" id="IPR045055">
    <property type="entry name" value="DNA2/NAM7-like"/>
</dbReference>